<feature type="non-terminal residue" evidence="2">
    <location>
        <position position="1"/>
    </location>
</feature>
<proteinExistence type="predicted"/>
<organism evidence="2">
    <name type="scientific">marine metagenome</name>
    <dbReference type="NCBI Taxonomy" id="408172"/>
    <lineage>
        <taxon>unclassified sequences</taxon>
        <taxon>metagenomes</taxon>
        <taxon>ecological metagenomes</taxon>
    </lineage>
</organism>
<dbReference type="AlphaFoldDB" id="A0A381WF37"/>
<protein>
    <submittedName>
        <fullName evidence="2">Uncharacterized protein</fullName>
    </submittedName>
</protein>
<evidence type="ECO:0000256" key="1">
    <source>
        <dbReference type="SAM" id="Phobius"/>
    </source>
</evidence>
<reference evidence="2" key="1">
    <citation type="submission" date="2018-05" db="EMBL/GenBank/DDBJ databases">
        <authorList>
            <person name="Lanie J.A."/>
            <person name="Ng W.-L."/>
            <person name="Kazmierczak K.M."/>
            <person name="Andrzejewski T.M."/>
            <person name="Davidsen T.M."/>
            <person name="Wayne K.J."/>
            <person name="Tettelin H."/>
            <person name="Glass J.I."/>
            <person name="Rusch D."/>
            <person name="Podicherti R."/>
            <person name="Tsui H.-C.T."/>
            <person name="Winkler M.E."/>
        </authorList>
    </citation>
    <scope>NUCLEOTIDE SEQUENCE</scope>
</reference>
<sequence>VTEDKKPELPSRMRRVHFPNAKFGLYAAIFIICLCLFLIYKDSIF</sequence>
<keyword evidence="1" id="KW-0472">Membrane</keyword>
<feature type="transmembrane region" description="Helical" evidence="1">
    <location>
        <begin position="21"/>
        <end position="40"/>
    </location>
</feature>
<dbReference type="EMBL" id="UINC01011612">
    <property type="protein sequence ID" value="SVA51140.1"/>
    <property type="molecule type" value="Genomic_DNA"/>
</dbReference>
<accession>A0A381WF37</accession>
<keyword evidence="1" id="KW-1133">Transmembrane helix</keyword>
<name>A0A381WF37_9ZZZZ</name>
<gene>
    <name evidence="2" type="ORF">METZ01_LOCUS103994</name>
</gene>
<keyword evidence="1" id="KW-0812">Transmembrane</keyword>
<evidence type="ECO:0000313" key="2">
    <source>
        <dbReference type="EMBL" id="SVA51140.1"/>
    </source>
</evidence>